<evidence type="ECO:0000313" key="1">
    <source>
        <dbReference type="EMBL" id="MDC0714290.1"/>
    </source>
</evidence>
<accession>A0ABT5DMB6</accession>
<name>A0ABT5DMB6_9BACT</name>
<reference evidence="1 2" key="1">
    <citation type="submission" date="2022-11" db="EMBL/GenBank/DDBJ databases">
        <title>Minimal conservation of predation-associated metabolite biosynthetic gene clusters underscores biosynthetic potential of Myxococcota including descriptions for ten novel species: Archangium lansinium sp. nov., Myxococcus landrumus sp. nov., Nannocystis bai.</title>
        <authorList>
            <person name="Ahearne A."/>
            <person name="Stevens C."/>
            <person name="Dowd S."/>
        </authorList>
    </citation>
    <scope>NUCLEOTIDE SEQUENCE [LARGE SCALE GENOMIC DNA]</scope>
    <source>
        <strain evidence="1 2">NCWAL01</strain>
    </source>
</reference>
<dbReference type="Proteomes" id="UP001221838">
    <property type="component" value="Unassembled WGS sequence"/>
</dbReference>
<organism evidence="1 2">
    <name type="scientific">Stigmatella ashevillensis</name>
    <dbReference type="NCBI Taxonomy" id="2995309"/>
    <lineage>
        <taxon>Bacteria</taxon>
        <taxon>Pseudomonadati</taxon>
        <taxon>Myxococcota</taxon>
        <taxon>Myxococcia</taxon>
        <taxon>Myxococcales</taxon>
        <taxon>Cystobacterineae</taxon>
        <taxon>Archangiaceae</taxon>
        <taxon>Stigmatella</taxon>
    </lineage>
</organism>
<keyword evidence="2" id="KW-1185">Reference proteome</keyword>
<gene>
    <name evidence="1" type="ORF">POL68_37865</name>
</gene>
<dbReference type="EMBL" id="JAQNDM010000002">
    <property type="protein sequence ID" value="MDC0714290.1"/>
    <property type="molecule type" value="Genomic_DNA"/>
</dbReference>
<sequence>MGLATPPRAYSDRNEPIFWTGDAPVLMFDAPQPGSATMVAFKSGTNSHSASVQATEGSIVLVSVRARDAGLARLCVAGEQSANVDLAYIQRPSVSALRELLGQTARLRIQIGQQQIEAWQNSTHNIRLLVREQPEVRVDLGDETARARVTVWGRGKHRSRRGLDWKGVSRAVEDALAGAERLEIDAGNLGRVVILILRVSEETIRRGESSDRLTWHDHIVSMGELAEKGCTPAILKLPRQADSFVPRQVSPAVLVRSRMALRRRVEAEGRRS</sequence>
<dbReference type="RefSeq" id="WP_272144877.1">
    <property type="nucleotide sequence ID" value="NZ_JAQNDM010000002.1"/>
</dbReference>
<evidence type="ECO:0000313" key="2">
    <source>
        <dbReference type="Proteomes" id="UP001221838"/>
    </source>
</evidence>
<proteinExistence type="predicted"/>
<protein>
    <submittedName>
        <fullName evidence="1">Uncharacterized protein</fullName>
    </submittedName>
</protein>
<comment type="caution">
    <text evidence="1">The sequence shown here is derived from an EMBL/GenBank/DDBJ whole genome shotgun (WGS) entry which is preliminary data.</text>
</comment>